<keyword evidence="2" id="KW-1185">Reference proteome</keyword>
<dbReference type="PANTHER" id="PTHR12224:SF0">
    <property type="entry name" value="BETA-1,4-MANNOSYL-GLYCOPROTEIN 4-BETA-N-ACETYLGLUCOSAMINYLTRANSFERASE"/>
    <property type="match status" value="1"/>
</dbReference>
<evidence type="ECO:0000313" key="1">
    <source>
        <dbReference type="EMBL" id="KAG5187468.1"/>
    </source>
</evidence>
<dbReference type="PANTHER" id="PTHR12224">
    <property type="entry name" value="BETA-1,4-MANNOSYL-GLYCOPROTEIN BETA-1,4-N-ACETYLGLUCOSAMINYL-TRANSFERASE"/>
    <property type="match status" value="1"/>
</dbReference>
<accession>A0A835Z6R3</accession>
<protein>
    <submittedName>
        <fullName evidence="1">Glycosyl transferase</fullName>
    </submittedName>
</protein>
<gene>
    <name evidence="1" type="ORF">JKP88DRAFT_161947</name>
</gene>
<sequence>MKLIDVFCFNGEPILELRLEYLQDVVDEFVLVESKYTFSGKVKDTFYCDDLVQHPKVTVLRLDYAPPVADEEWCRERSGSSSFMEEGCMDHWFREQHQRDYPKSYIVNKYADEDYIVVCSDVDEIPRKELLVSLKQHGNGQLHTPIYLHMAMLMYNMGWQTDEQWLRAFVINKEGFCNAASVDEMRRAEPYRVAPNGGWHCSYFLNSRDLARKIQAFSHQEYNKPEYTDTAHCQRCLLSGKDVLGRGELKAYTGQVPELFIKFNEKMLFLQKFS</sequence>
<comment type="caution">
    <text evidence="1">The sequence shown here is derived from an EMBL/GenBank/DDBJ whole genome shotgun (WGS) entry which is preliminary data.</text>
</comment>
<dbReference type="InterPro" id="IPR006813">
    <property type="entry name" value="Glyco_trans_17"/>
</dbReference>
<proteinExistence type="predicted"/>
<dbReference type="Proteomes" id="UP000664859">
    <property type="component" value="Unassembled WGS sequence"/>
</dbReference>
<dbReference type="GO" id="GO:0016020">
    <property type="term" value="C:membrane"/>
    <property type="evidence" value="ECO:0007669"/>
    <property type="project" value="InterPro"/>
</dbReference>
<dbReference type="EMBL" id="JAFCMP010000090">
    <property type="protein sequence ID" value="KAG5187468.1"/>
    <property type="molecule type" value="Genomic_DNA"/>
</dbReference>
<keyword evidence="1" id="KW-0808">Transferase</keyword>
<dbReference type="GO" id="GO:0006044">
    <property type="term" value="P:N-acetylglucosamine metabolic process"/>
    <property type="evidence" value="ECO:0007669"/>
    <property type="project" value="TreeGrafter"/>
</dbReference>
<dbReference type="GO" id="GO:0003830">
    <property type="term" value="F:beta-1,4-mannosylglycoprotein 4-beta-N-acetylglucosaminyltransferase activity"/>
    <property type="evidence" value="ECO:0007669"/>
    <property type="project" value="InterPro"/>
</dbReference>
<reference evidence="1" key="1">
    <citation type="submission" date="2021-02" db="EMBL/GenBank/DDBJ databases">
        <title>First Annotated Genome of the Yellow-green Alga Tribonema minus.</title>
        <authorList>
            <person name="Mahan K.M."/>
        </authorList>
    </citation>
    <scope>NUCLEOTIDE SEQUENCE</scope>
    <source>
        <strain evidence="1">UTEX B ZZ1240</strain>
    </source>
</reference>
<evidence type="ECO:0000313" key="2">
    <source>
        <dbReference type="Proteomes" id="UP000664859"/>
    </source>
</evidence>
<organism evidence="1 2">
    <name type="scientific">Tribonema minus</name>
    <dbReference type="NCBI Taxonomy" id="303371"/>
    <lineage>
        <taxon>Eukaryota</taxon>
        <taxon>Sar</taxon>
        <taxon>Stramenopiles</taxon>
        <taxon>Ochrophyta</taxon>
        <taxon>PX clade</taxon>
        <taxon>Xanthophyceae</taxon>
        <taxon>Tribonematales</taxon>
        <taxon>Tribonemataceae</taxon>
        <taxon>Tribonema</taxon>
    </lineage>
</organism>
<dbReference type="OrthoDB" id="6474464at2759"/>
<name>A0A835Z6R3_9STRA</name>
<dbReference type="AlphaFoldDB" id="A0A835Z6R3"/>
<dbReference type="Pfam" id="PF04724">
    <property type="entry name" value="Glyco_transf_17"/>
    <property type="match status" value="1"/>
</dbReference>